<dbReference type="InterPro" id="IPR013783">
    <property type="entry name" value="Ig-like_fold"/>
</dbReference>
<dbReference type="Gene3D" id="3.40.50.2300">
    <property type="match status" value="1"/>
</dbReference>
<dbReference type="Gene3D" id="2.60.40.10">
    <property type="entry name" value="Immunoglobulins"/>
    <property type="match status" value="1"/>
</dbReference>
<dbReference type="SMART" id="SM00387">
    <property type="entry name" value="HATPase_c"/>
    <property type="match status" value="1"/>
</dbReference>
<dbReference type="Pfam" id="PF00512">
    <property type="entry name" value="HisKA"/>
    <property type="match status" value="1"/>
</dbReference>
<accession>A0A1M5YBK2</accession>
<dbReference type="RefSeq" id="WP_072982787.1">
    <property type="nucleotide sequence ID" value="NZ_FQXT01000003.1"/>
</dbReference>
<evidence type="ECO:0000259" key="12">
    <source>
        <dbReference type="PROSITE" id="PS50109"/>
    </source>
</evidence>
<dbReference type="Proteomes" id="UP000184240">
    <property type="component" value="Unassembled WGS sequence"/>
</dbReference>
<dbReference type="FunFam" id="1.10.287.130:FF:000045">
    <property type="entry name" value="Two-component system sensor histidine kinase/response regulator"/>
    <property type="match status" value="1"/>
</dbReference>
<evidence type="ECO:0000256" key="5">
    <source>
        <dbReference type="ARBA" id="ARBA00022777"/>
    </source>
</evidence>
<evidence type="ECO:0000256" key="2">
    <source>
        <dbReference type="ARBA" id="ARBA00012438"/>
    </source>
</evidence>
<dbReference type="InterPro" id="IPR015943">
    <property type="entry name" value="WD40/YVTN_repeat-like_dom_sf"/>
</dbReference>
<dbReference type="OrthoDB" id="358279at2"/>
<feature type="domain" description="Histidine kinase" evidence="12">
    <location>
        <begin position="852"/>
        <end position="1085"/>
    </location>
</feature>
<feature type="coiled-coil region" evidence="10">
    <location>
        <begin position="821"/>
        <end position="848"/>
    </location>
</feature>
<gene>
    <name evidence="14" type="ORF">DSM01_1378</name>
    <name evidence="15" type="ORF">SAMN04487999_2087</name>
</gene>
<dbReference type="STRING" id="573501.SAMN04487999_2087"/>
<sequence length="1376" mass="156648">MIDYLKYGSFIIAVLASISLKAQPSTSDYRFTEVKDVPVKRAITAITQDNYGFLWFSTYGSGLYKYDGSTFSTYKESWSNKHSLNSSLVHVIYKDQDGTIWIGTEKGLNRYRPETDDFENINLSSSDNFKPLAIHSIARLDDSTLILGSHNNGVYKLNTTTNRLSTIPFDHSLDRDWLRFNSMSVVDDKLYIGTSSGLFELNKNGAIINRSKFLVNNKEFTIKAHVSKLFTVSKGTLWIGTYSDGLIRLNVRNHQADSRALHITDKRILSIAEIEHNKLLIGTENDGLFILDSAGKTLANYTYNKFGDNRIQSNSIWSLYVDSEQRIWIGYYSDGISFYDANYDKFRDIESIPYKNESLQNSSVTGILEDPESNLWISMDGGGIDVLNPKNQEYTHLIDPNNSVASGLTSSDIQNIFFDSKNNLWASSWNSGIFYLEKGASKFINYTSNDGLASRSTICFAEDSQGTIYIGTFNAGLQSYNPKTSKFTRLDSEVFRNAGIANCDVRKILIDKNDVLWVGTTKGLFTVKKRGDVYEVKSKNKAMYATRQSNSLLYYILSLYMDAQNNLWIGTDGGGLCKYDVSSNTYQWFEEKISKQTISSIISDSEGILWLAGNNGITKFNPKNNEVINYTVNDGLLANDFHNNAVLNSGDNLLYFGSYNGINFFDPTSLNLNLQQPLLYFSELRLFNEKVLPKKENSPLKEILFSTDELTLKSDQSVFTIEYAAIDFTRPSDINYAYLLEGFDNSWNYVGTSKSATYTNIPPGKYTFKVRAANNEGVWTQSPISLKINILYPWYKQGWAIVIYVVLGLILTFITYKITQKRLAEKRLIQYERDKRQQEEELNNRKLQFFTNISHEFRTPLTLIKNPIEDLITNKAFSFPQAIEEKHKSIFRNTERLIRLINELMDFRKLQFNKTRLKVEKIAINAFCEQIVSHFEEEAHQRNITLNVTAEREDFYVYADPGMLEKIIFNLLSNAFKATPDEGIVSIYLKTTEVPIILPEISTQTPVNAVEIQVQDSGIGIPKTEINKVFDPFYQVEGMNKQYYGGTGIGLEVVRSFLIMNKGKIEVESEVNLGTTFKIYLALGNSHFTAEELADTVTILPKLEKPEHQRSFTSMGKEQNKLSSDSSAHNFTLLIVEDNFELRKYLKEELKDQYRIIEAVNGQEGLDLASKTIPDVILTDVLMPAMDGVTFCKKLKNDLKTSHIPVLMLTAKAQTDDWLAGLDAGADVYINKPFNIKIVRSQLKQLIESRQKLFNKYFNELSNTKFKSNSTSVDKRFISRVITYIYDNIDDPKLNVENLADELHLSRSQLYRKIKALTGQTANEFIRKIRLEKAKELLEQGVASVSEVGYKVGFSTPSYFTRCFKAEFGKLPTEVK</sequence>
<dbReference type="SUPFAM" id="SSF52172">
    <property type="entry name" value="CheY-like"/>
    <property type="match status" value="1"/>
</dbReference>
<name>A0A1M5YBK2_9FLAO</name>
<feature type="domain" description="HTH araC/xylS-type" evidence="11">
    <location>
        <begin position="1279"/>
        <end position="1376"/>
    </location>
</feature>
<proteinExistence type="predicted"/>
<feature type="modified residue" description="4-aspartylphosphate" evidence="9">
    <location>
        <position position="1180"/>
    </location>
</feature>
<keyword evidence="3 9" id="KW-0597">Phosphoprotein</keyword>
<dbReference type="PANTHER" id="PTHR43547">
    <property type="entry name" value="TWO-COMPONENT HISTIDINE KINASE"/>
    <property type="match status" value="1"/>
</dbReference>
<dbReference type="InterPro" id="IPR018060">
    <property type="entry name" value="HTH_AraC"/>
</dbReference>
<evidence type="ECO:0000256" key="3">
    <source>
        <dbReference type="ARBA" id="ARBA00022553"/>
    </source>
</evidence>
<dbReference type="SMART" id="SM00388">
    <property type="entry name" value="HisKA"/>
    <property type="match status" value="1"/>
</dbReference>
<organism evidence="15 16">
    <name type="scientific">Leeuwenhoekiella palythoae</name>
    <dbReference type="NCBI Taxonomy" id="573501"/>
    <lineage>
        <taxon>Bacteria</taxon>
        <taxon>Pseudomonadati</taxon>
        <taxon>Bacteroidota</taxon>
        <taxon>Flavobacteriia</taxon>
        <taxon>Flavobacteriales</taxon>
        <taxon>Flavobacteriaceae</taxon>
        <taxon>Leeuwenhoekiella</taxon>
    </lineage>
</organism>
<dbReference type="PROSITE" id="PS50110">
    <property type="entry name" value="RESPONSE_REGULATORY"/>
    <property type="match status" value="1"/>
</dbReference>
<dbReference type="GO" id="GO:0000155">
    <property type="term" value="F:phosphorelay sensor kinase activity"/>
    <property type="evidence" value="ECO:0007669"/>
    <property type="project" value="InterPro"/>
</dbReference>
<keyword evidence="5 15" id="KW-0418">Kinase</keyword>
<evidence type="ECO:0000313" key="14">
    <source>
        <dbReference type="EMBL" id="RXG30627.1"/>
    </source>
</evidence>
<dbReference type="Pfam" id="PF02518">
    <property type="entry name" value="HATPase_c"/>
    <property type="match status" value="1"/>
</dbReference>
<keyword evidence="7" id="KW-0238">DNA-binding</keyword>
<evidence type="ECO:0000256" key="6">
    <source>
        <dbReference type="ARBA" id="ARBA00023015"/>
    </source>
</evidence>
<dbReference type="PROSITE" id="PS01124">
    <property type="entry name" value="HTH_ARAC_FAMILY_2"/>
    <property type="match status" value="1"/>
</dbReference>
<dbReference type="InterPro" id="IPR003661">
    <property type="entry name" value="HisK_dim/P_dom"/>
</dbReference>
<reference evidence="15" key="2">
    <citation type="submission" date="2016-11" db="EMBL/GenBank/DDBJ databases">
        <authorList>
            <person name="Jaros S."/>
            <person name="Januszkiewicz K."/>
            <person name="Wedrychowicz H."/>
        </authorList>
    </citation>
    <scope>NUCLEOTIDE SEQUENCE [LARGE SCALE GENOMIC DNA]</scope>
    <source>
        <strain evidence="15">DSM 19859</strain>
    </source>
</reference>
<dbReference type="GO" id="GO:0003700">
    <property type="term" value="F:DNA-binding transcription factor activity"/>
    <property type="evidence" value="ECO:0007669"/>
    <property type="project" value="InterPro"/>
</dbReference>
<dbReference type="Pfam" id="PF07494">
    <property type="entry name" value="Reg_prop"/>
    <property type="match status" value="3"/>
</dbReference>
<dbReference type="SUPFAM" id="SSF46689">
    <property type="entry name" value="Homeodomain-like"/>
    <property type="match status" value="2"/>
</dbReference>
<feature type="domain" description="Response regulatory" evidence="13">
    <location>
        <begin position="1132"/>
        <end position="1247"/>
    </location>
</feature>
<dbReference type="SUPFAM" id="SSF50998">
    <property type="entry name" value="Quinoprotein alcohol dehydrogenase-like"/>
    <property type="match status" value="2"/>
</dbReference>
<evidence type="ECO:0000256" key="4">
    <source>
        <dbReference type="ARBA" id="ARBA00022679"/>
    </source>
</evidence>
<dbReference type="GO" id="GO:0043565">
    <property type="term" value="F:sequence-specific DNA binding"/>
    <property type="evidence" value="ECO:0007669"/>
    <property type="project" value="InterPro"/>
</dbReference>
<dbReference type="PROSITE" id="PS50109">
    <property type="entry name" value="HIS_KIN"/>
    <property type="match status" value="1"/>
</dbReference>
<dbReference type="InterPro" id="IPR018391">
    <property type="entry name" value="PQQ_b-propeller_rpt"/>
</dbReference>
<evidence type="ECO:0000256" key="7">
    <source>
        <dbReference type="ARBA" id="ARBA00023125"/>
    </source>
</evidence>
<evidence type="ECO:0000259" key="11">
    <source>
        <dbReference type="PROSITE" id="PS01124"/>
    </source>
</evidence>
<dbReference type="InterPro" id="IPR004358">
    <property type="entry name" value="Sig_transdc_His_kin-like_C"/>
</dbReference>
<dbReference type="InterPro" id="IPR011006">
    <property type="entry name" value="CheY-like_superfamily"/>
</dbReference>
<dbReference type="PRINTS" id="PR00344">
    <property type="entry name" value="BCTRLSENSOR"/>
</dbReference>
<dbReference type="InterPro" id="IPR001789">
    <property type="entry name" value="Sig_transdc_resp-reg_receiver"/>
</dbReference>
<dbReference type="InterPro" id="IPR011047">
    <property type="entry name" value="Quinoprotein_ADH-like_sf"/>
</dbReference>
<dbReference type="EMBL" id="QOVN01000002">
    <property type="protein sequence ID" value="RXG30627.1"/>
    <property type="molecule type" value="Genomic_DNA"/>
</dbReference>
<evidence type="ECO:0000256" key="1">
    <source>
        <dbReference type="ARBA" id="ARBA00000085"/>
    </source>
</evidence>
<dbReference type="FunFam" id="3.30.565.10:FF:000006">
    <property type="entry name" value="Sensor histidine kinase WalK"/>
    <property type="match status" value="1"/>
</dbReference>
<dbReference type="FunFam" id="2.60.40.10:FF:000791">
    <property type="entry name" value="Two-component system sensor histidine kinase/response regulator"/>
    <property type="match status" value="1"/>
</dbReference>
<dbReference type="SMART" id="SM00448">
    <property type="entry name" value="REC"/>
    <property type="match status" value="1"/>
</dbReference>
<dbReference type="SUPFAM" id="SSF63829">
    <property type="entry name" value="Calcium-dependent phosphotriesterase"/>
    <property type="match status" value="1"/>
</dbReference>
<dbReference type="EMBL" id="FQXT01000003">
    <property type="protein sequence ID" value="SHI09362.1"/>
    <property type="molecule type" value="Genomic_DNA"/>
</dbReference>
<dbReference type="CDD" id="cd00082">
    <property type="entry name" value="HisKA"/>
    <property type="match status" value="1"/>
</dbReference>
<dbReference type="Gene3D" id="1.10.10.60">
    <property type="entry name" value="Homeodomain-like"/>
    <property type="match status" value="2"/>
</dbReference>
<dbReference type="Gene3D" id="1.10.287.130">
    <property type="match status" value="1"/>
</dbReference>
<dbReference type="InterPro" id="IPR011110">
    <property type="entry name" value="Reg_prop"/>
</dbReference>
<dbReference type="SUPFAM" id="SSF55874">
    <property type="entry name" value="ATPase domain of HSP90 chaperone/DNA topoisomerase II/histidine kinase"/>
    <property type="match status" value="1"/>
</dbReference>
<dbReference type="SUPFAM" id="SSF47384">
    <property type="entry name" value="Homodimeric domain of signal transducing histidine kinase"/>
    <property type="match status" value="1"/>
</dbReference>
<dbReference type="Pfam" id="PF07495">
    <property type="entry name" value="Y_Y_Y"/>
    <property type="match status" value="1"/>
</dbReference>
<reference evidence="16" key="1">
    <citation type="submission" date="2016-11" db="EMBL/GenBank/DDBJ databases">
        <authorList>
            <person name="Varghese N."/>
            <person name="Submissions S."/>
        </authorList>
    </citation>
    <scope>NUCLEOTIDE SEQUENCE [LARGE SCALE GENOMIC DNA]</scope>
    <source>
        <strain evidence="16">DSM 19859</strain>
    </source>
</reference>
<keyword evidence="8" id="KW-0804">Transcription</keyword>
<dbReference type="InterPro" id="IPR005467">
    <property type="entry name" value="His_kinase_dom"/>
</dbReference>
<dbReference type="Gene3D" id="2.130.10.10">
    <property type="entry name" value="YVTN repeat-like/Quinoprotein amine dehydrogenase"/>
    <property type="match status" value="3"/>
</dbReference>
<dbReference type="PROSITE" id="PS00041">
    <property type="entry name" value="HTH_ARAC_FAMILY_1"/>
    <property type="match status" value="1"/>
</dbReference>
<dbReference type="InterPro" id="IPR018062">
    <property type="entry name" value="HTH_AraC-typ_CS"/>
</dbReference>
<evidence type="ECO:0000259" key="13">
    <source>
        <dbReference type="PROSITE" id="PS50110"/>
    </source>
</evidence>
<keyword evidence="17" id="KW-1185">Reference proteome</keyword>
<dbReference type="InterPro" id="IPR003594">
    <property type="entry name" value="HATPase_dom"/>
</dbReference>
<dbReference type="Proteomes" id="UP000290037">
    <property type="component" value="Unassembled WGS sequence"/>
</dbReference>
<evidence type="ECO:0000256" key="10">
    <source>
        <dbReference type="SAM" id="Coils"/>
    </source>
</evidence>
<evidence type="ECO:0000313" key="15">
    <source>
        <dbReference type="EMBL" id="SHI09362.1"/>
    </source>
</evidence>
<keyword evidence="10" id="KW-0175">Coiled coil</keyword>
<dbReference type="Gene3D" id="3.30.565.10">
    <property type="entry name" value="Histidine kinase-like ATPase, C-terminal domain"/>
    <property type="match status" value="1"/>
</dbReference>
<dbReference type="SMART" id="SM00342">
    <property type="entry name" value="HTH_ARAC"/>
    <property type="match status" value="1"/>
</dbReference>
<dbReference type="SMART" id="SM00564">
    <property type="entry name" value="PQQ"/>
    <property type="match status" value="4"/>
</dbReference>
<dbReference type="InterPro" id="IPR009057">
    <property type="entry name" value="Homeodomain-like_sf"/>
</dbReference>
<evidence type="ECO:0000256" key="8">
    <source>
        <dbReference type="ARBA" id="ARBA00023163"/>
    </source>
</evidence>
<dbReference type="Pfam" id="PF00072">
    <property type="entry name" value="Response_reg"/>
    <property type="match status" value="1"/>
</dbReference>
<dbReference type="InterPro" id="IPR011123">
    <property type="entry name" value="Y_Y_Y"/>
</dbReference>
<evidence type="ECO:0000256" key="9">
    <source>
        <dbReference type="PROSITE-ProRule" id="PRU00169"/>
    </source>
</evidence>
<keyword evidence="4" id="KW-0808">Transferase</keyword>
<reference evidence="14 17" key="3">
    <citation type="submission" date="2018-07" db="EMBL/GenBank/DDBJ databases">
        <title>Leeuwenhoekiella genomics.</title>
        <authorList>
            <person name="Tahon G."/>
            <person name="Willems A."/>
        </authorList>
    </citation>
    <scope>NUCLEOTIDE SEQUENCE [LARGE SCALE GENOMIC DNA]</scope>
    <source>
        <strain evidence="14 17">LMG 24856</strain>
    </source>
</reference>
<keyword evidence="6" id="KW-0805">Transcription regulation</keyword>
<dbReference type="EC" id="2.7.13.3" evidence="2"/>
<dbReference type="Pfam" id="PF12833">
    <property type="entry name" value="HTH_18"/>
    <property type="match status" value="1"/>
</dbReference>
<protein>
    <recommendedName>
        <fullName evidence="2">histidine kinase</fullName>
        <ecNumber evidence="2">2.7.13.3</ecNumber>
    </recommendedName>
</protein>
<comment type="catalytic activity">
    <reaction evidence="1">
        <text>ATP + protein L-histidine = ADP + protein N-phospho-L-histidine.</text>
        <dbReference type="EC" id="2.7.13.3"/>
    </reaction>
</comment>
<dbReference type="PANTHER" id="PTHR43547:SF2">
    <property type="entry name" value="HYBRID SIGNAL TRANSDUCTION HISTIDINE KINASE C"/>
    <property type="match status" value="1"/>
</dbReference>
<dbReference type="InterPro" id="IPR036097">
    <property type="entry name" value="HisK_dim/P_sf"/>
</dbReference>
<evidence type="ECO:0000313" key="17">
    <source>
        <dbReference type="Proteomes" id="UP000290037"/>
    </source>
</evidence>
<evidence type="ECO:0000313" key="16">
    <source>
        <dbReference type="Proteomes" id="UP000184240"/>
    </source>
</evidence>
<dbReference type="InterPro" id="IPR036890">
    <property type="entry name" value="HATPase_C_sf"/>
</dbReference>